<organism evidence="2 3">
    <name type="scientific">Cetraspora pellucida</name>
    <dbReference type="NCBI Taxonomy" id="1433469"/>
    <lineage>
        <taxon>Eukaryota</taxon>
        <taxon>Fungi</taxon>
        <taxon>Fungi incertae sedis</taxon>
        <taxon>Mucoromycota</taxon>
        <taxon>Glomeromycotina</taxon>
        <taxon>Glomeromycetes</taxon>
        <taxon>Diversisporales</taxon>
        <taxon>Gigasporaceae</taxon>
        <taxon>Cetraspora</taxon>
    </lineage>
</organism>
<dbReference type="OrthoDB" id="5768718at2759"/>
<dbReference type="AlphaFoldDB" id="A0A9N9J642"/>
<evidence type="ECO:0000313" key="3">
    <source>
        <dbReference type="Proteomes" id="UP000789759"/>
    </source>
</evidence>
<name>A0A9N9J642_9GLOM</name>
<reference evidence="2" key="1">
    <citation type="submission" date="2021-06" db="EMBL/GenBank/DDBJ databases">
        <authorList>
            <person name="Kallberg Y."/>
            <person name="Tangrot J."/>
            <person name="Rosling A."/>
        </authorList>
    </citation>
    <scope>NUCLEOTIDE SEQUENCE</scope>
    <source>
        <strain evidence="2">FL966</strain>
    </source>
</reference>
<gene>
    <name evidence="2" type="ORF">CPELLU_LOCUS15606</name>
</gene>
<comment type="caution">
    <text evidence="2">The sequence shown here is derived from an EMBL/GenBank/DDBJ whole genome shotgun (WGS) entry which is preliminary data.</text>
</comment>
<evidence type="ECO:0000256" key="1">
    <source>
        <dbReference type="SAM" id="Coils"/>
    </source>
</evidence>
<feature type="coiled-coil region" evidence="1">
    <location>
        <begin position="118"/>
        <end position="149"/>
    </location>
</feature>
<accession>A0A9N9J642</accession>
<keyword evidence="3" id="KW-1185">Reference proteome</keyword>
<protein>
    <submittedName>
        <fullName evidence="2">873_t:CDS:1</fullName>
    </submittedName>
</protein>
<proteinExistence type="predicted"/>
<keyword evidence="1" id="KW-0175">Coiled coil</keyword>
<dbReference type="EMBL" id="CAJVQA010020914">
    <property type="protein sequence ID" value="CAG8766277.1"/>
    <property type="molecule type" value="Genomic_DNA"/>
</dbReference>
<evidence type="ECO:0000313" key="2">
    <source>
        <dbReference type="EMBL" id="CAG8766277.1"/>
    </source>
</evidence>
<dbReference type="Proteomes" id="UP000789759">
    <property type="component" value="Unassembled WGS sequence"/>
</dbReference>
<sequence>MPQMGDVIANAYQRPLYFFSLQINLTFFLHHYSLNRNEVLAIAFINNNHYVAITLKPGAPVPPIVNRWTQFATLTMIRWKLLIQNRIDRFLTISSSSNEGDPFSEMNELNETPIKELIDQQKEEQQQWNEQLKNTIENHFNQLEQVYLTNIDK</sequence>